<evidence type="ECO:0000256" key="5">
    <source>
        <dbReference type="ARBA" id="ARBA00022670"/>
    </source>
</evidence>
<evidence type="ECO:0000256" key="2">
    <source>
        <dbReference type="ARBA" id="ARBA00004609"/>
    </source>
</evidence>
<dbReference type="GO" id="GO:0098552">
    <property type="term" value="C:side of membrane"/>
    <property type="evidence" value="ECO:0007669"/>
    <property type="project" value="UniProtKB-KW"/>
</dbReference>
<evidence type="ECO:0000256" key="10">
    <source>
        <dbReference type="ARBA" id="ARBA00023288"/>
    </source>
</evidence>
<comment type="similarity">
    <text evidence="3">Belongs to the peptidase M1 family.</text>
</comment>
<keyword evidence="4" id="KW-0472">Membrane</keyword>
<dbReference type="PANTHER" id="PTHR11533">
    <property type="entry name" value="PROTEASE M1 ZINC METALLOPROTEASE"/>
    <property type="match status" value="1"/>
</dbReference>
<comment type="caution">
    <text evidence="14">The sequence shown here is derived from an EMBL/GenBank/DDBJ whole genome shotgun (WGS) entry which is preliminary data.</text>
</comment>
<name>A0AA39KNM8_MICHY</name>
<evidence type="ECO:0000256" key="7">
    <source>
        <dbReference type="ARBA" id="ARBA00022801"/>
    </source>
</evidence>
<evidence type="ECO:0000256" key="11">
    <source>
        <dbReference type="SAM" id="SignalP"/>
    </source>
</evidence>
<dbReference type="PRINTS" id="PR00756">
    <property type="entry name" value="ALADIPTASE"/>
</dbReference>
<keyword evidence="9" id="KW-0482">Metalloprotease</keyword>
<dbReference type="Gene3D" id="2.60.40.1730">
    <property type="entry name" value="tricorn interacting facor f3 domain"/>
    <property type="match status" value="1"/>
</dbReference>
<keyword evidence="5" id="KW-0645">Protease</keyword>
<keyword evidence="4" id="KW-0336">GPI-anchor</keyword>
<dbReference type="PANTHER" id="PTHR11533:SF18">
    <property type="entry name" value="FI02158P"/>
    <property type="match status" value="1"/>
</dbReference>
<dbReference type="InterPro" id="IPR014782">
    <property type="entry name" value="Peptidase_M1_dom"/>
</dbReference>
<dbReference type="AlphaFoldDB" id="A0AA39KNM8"/>
<dbReference type="Gene3D" id="1.10.390.10">
    <property type="entry name" value="Neutral Protease Domain 2"/>
    <property type="match status" value="1"/>
</dbReference>
<dbReference type="GO" id="GO:0005886">
    <property type="term" value="C:plasma membrane"/>
    <property type="evidence" value="ECO:0007669"/>
    <property type="project" value="UniProtKB-SubCell"/>
</dbReference>
<dbReference type="InterPro" id="IPR045357">
    <property type="entry name" value="Aminopeptidase_N-like_N"/>
</dbReference>
<dbReference type="EMBL" id="JAQQBR010001831">
    <property type="protein sequence ID" value="KAK0167936.1"/>
    <property type="molecule type" value="Genomic_DNA"/>
</dbReference>
<keyword evidence="15" id="KW-1185">Reference proteome</keyword>
<dbReference type="GO" id="GO:0008270">
    <property type="term" value="F:zinc ion binding"/>
    <property type="evidence" value="ECO:0007669"/>
    <property type="project" value="InterPro"/>
</dbReference>
<feature type="chain" id="PRO_5041447587" evidence="11">
    <location>
        <begin position="21"/>
        <end position="456"/>
    </location>
</feature>
<evidence type="ECO:0000256" key="9">
    <source>
        <dbReference type="ARBA" id="ARBA00023049"/>
    </source>
</evidence>
<reference evidence="14" key="2">
    <citation type="submission" date="2023-03" db="EMBL/GenBank/DDBJ databases">
        <authorList>
            <person name="Inwood S.N."/>
            <person name="Skelly J.G."/>
            <person name="Guhlin J."/>
            <person name="Harrop T.W.R."/>
            <person name="Goldson S.G."/>
            <person name="Dearden P.K."/>
        </authorList>
    </citation>
    <scope>NUCLEOTIDE SEQUENCE</scope>
    <source>
        <strain evidence="14">Lincoln</strain>
        <tissue evidence="14">Whole body</tissue>
    </source>
</reference>
<evidence type="ECO:0000259" key="12">
    <source>
        <dbReference type="Pfam" id="PF01433"/>
    </source>
</evidence>
<dbReference type="Pfam" id="PF17900">
    <property type="entry name" value="Peptidase_M1_N"/>
    <property type="match status" value="1"/>
</dbReference>
<evidence type="ECO:0000313" key="15">
    <source>
        <dbReference type="Proteomes" id="UP001168972"/>
    </source>
</evidence>
<gene>
    <name evidence="14" type="ORF">PV327_001786</name>
</gene>
<keyword evidence="8" id="KW-0862">Zinc</keyword>
<evidence type="ECO:0000256" key="6">
    <source>
        <dbReference type="ARBA" id="ARBA00022723"/>
    </source>
</evidence>
<protein>
    <submittedName>
        <fullName evidence="14">Uncharacterized protein</fullName>
    </submittedName>
</protein>
<evidence type="ECO:0000259" key="13">
    <source>
        <dbReference type="Pfam" id="PF17900"/>
    </source>
</evidence>
<sequence length="456" mass="52484">MRLIASFIILFVINISQANANERSRVERSIDFNDVLKLPAFRMPRGFKPSTYDLELHPFTKNATFKGRVKIYGTWTTDGSRIKLDADRSLYVTNVTASCLNVNGTGLLENEDIAQLDHDDKKAEYNIDLQRWFSVGQECLLDINYTGNITTSETYGLFMNSYLDTFAQLHTFVATHLRLNNARKLFPCVDEPEYKATFELSIIRPATMIARSNTPVNITTEVPGHSHLKMDRFERTPKMSTYQLAFMISDFESMSPTRTINQIDSRSPLKIKVWGRKEYLNTLSKVPNKIVTIINYLQNYFNISIGLSKLDLVAMPMYMATKTSDNWGLMFFKESELSSHLVWNTAYELIYQWIGQRITPFRWSDAQVNKALNSFLASMTTVDIDPGEMEGKWPMTLLYALYYEFGSTLPFSRVAGIRHEATSAKTELVFRMFNYTLGEEIFRKGVQRLIHESAKK</sequence>
<reference evidence="14" key="1">
    <citation type="journal article" date="2023" name="bioRxiv">
        <title>Scaffold-level genome assemblies of two parasitoid biocontrol wasps reveal the parthenogenesis mechanism and an associated novel virus.</title>
        <authorList>
            <person name="Inwood S."/>
            <person name="Skelly J."/>
            <person name="Guhlin J."/>
            <person name="Harrop T."/>
            <person name="Goldson S."/>
            <person name="Dearden P."/>
        </authorList>
    </citation>
    <scope>NUCLEOTIDE SEQUENCE</scope>
    <source>
        <strain evidence="14">Lincoln</strain>
        <tissue evidence="14">Whole body</tissue>
    </source>
</reference>
<organism evidence="14 15">
    <name type="scientific">Microctonus hyperodae</name>
    <name type="common">Parasitoid wasp</name>
    <dbReference type="NCBI Taxonomy" id="165561"/>
    <lineage>
        <taxon>Eukaryota</taxon>
        <taxon>Metazoa</taxon>
        <taxon>Ecdysozoa</taxon>
        <taxon>Arthropoda</taxon>
        <taxon>Hexapoda</taxon>
        <taxon>Insecta</taxon>
        <taxon>Pterygota</taxon>
        <taxon>Neoptera</taxon>
        <taxon>Endopterygota</taxon>
        <taxon>Hymenoptera</taxon>
        <taxon>Apocrita</taxon>
        <taxon>Ichneumonoidea</taxon>
        <taxon>Braconidae</taxon>
        <taxon>Euphorinae</taxon>
        <taxon>Microctonus</taxon>
    </lineage>
</organism>
<dbReference type="InterPro" id="IPR027268">
    <property type="entry name" value="Peptidase_M4/M1_CTD_sf"/>
</dbReference>
<keyword evidence="4" id="KW-0325">Glycoprotein</keyword>
<dbReference type="GO" id="GO:0008237">
    <property type="term" value="F:metallopeptidase activity"/>
    <property type="evidence" value="ECO:0007669"/>
    <property type="project" value="UniProtKB-KW"/>
</dbReference>
<dbReference type="InterPro" id="IPR042097">
    <property type="entry name" value="Aminopeptidase_N-like_N_sf"/>
</dbReference>
<dbReference type="SUPFAM" id="SSF55486">
    <property type="entry name" value="Metalloproteases ('zincins'), catalytic domain"/>
    <property type="match status" value="1"/>
</dbReference>
<accession>A0AA39KNM8</accession>
<dbReference type="GO" id="GO:0005615">
    <property type="term" value="C:extracellular space"/>
    <property type="evidence" value="ECO:0007669"/>
    <property type="project" value="TreeGrafter"/>
</dbReference>
<evidence type="ECO:0000256" key="1">
    <source>
        <dbReference type="ARBA" id="ARBA00001947"/>
    </source>
</evidence>
<evidence type="ECO:0000313" key="14">
    <source>
        <dbReference type="EMBL" id="KAK0167936.1"/>
    </source>
</evidence>
<keyword evidence="11" id="KW-0732">Signal</keyword>
<proteinExistence type="inferred from homology"/>
<comment type="cofactor">
    <cofactor evidence="1">
        <name>Zn(2+)</name>
        <dbReference type="ChEBI" id="CHEBI:29105"/>
    </cofactor>
</comment>
<dbReference type="Pfam" id="PF01433">
    <property type="entry name" value="Peptidase_M1"/>
    <property type="match status" value="1"/>
</dbReference>
<dbReference type="InterPro" id="IPR050344">
    <property type="entry name" value="Peptidase_M1_aminopeptidases"/>
</dbReference>
<feature type="signal peptide" evidence="11">
    <location>
        <begin position="1"/>
        <end position="20"/>
    </location>
</feature>
<dbReference type="SUPFAM" id="SSF63737">
    <property type="entry name" value="Leukotriene A4 hydrolase N-terminal domain"/>
    <property type="match status" value="1"/>
</dbReference>
<evidence type="ECO:0000256" key="8">
    <source>
        <dbReference type="ARBA" id="ARBA00022833"/>
    </source>
</evidence>
<dbReference type="GO" id="GO:0006508">
    <property type="term" value="P:proteolysis"/>
    <property type="evidence" value="ECO:0007669"/>
    <property type="project" value="UniProtKB-KW"/>
</dbReference>
<evidence type="ECO:0000256" key="3">
    <source>
        <dbReference type="ARBA" id="ARBA00010136"/>
    </source>
</evidence>
<feature type="domain" description="Peptidase M1 membrane alanine aminopeptidase" evidence="12">
    <location>
        <begin position="289"/>
        <end position="391"/>
    </location>
</feature>
<comment type="subcellular location">
    <subcellularLocation>
        <location evidence="2">Cell membrane</location>
        <topology evidence="2">Lipid-anchor</topology>
        <topology evidence="2">GPI-anchor</topology>
    </subcellularLocation>
</comment>
<evidence type="ECO:0000256" key="4">
    <source>
        <dbReference type="ARBA" id="ARBA00022622"/>
    </source>
</evidence>
<dbReference type="InterPro" id="IPR001930">
    <property type="entry name" value="Peptidase_M1"/>
</dbReference>
<keyword evidence="10" id="KW-0449">Lipoprotein</keyword>
<keyword evidence="6" id="KW-0479">Metal-binding</keyword>
<dbReference type="Proteomes" id="UP001168972">
    <property type="component" value="Unassembled WGS sequence"/>
</dbReference>
<keyword evidence="7" id="KW-0378">Hydrolase</keyword>
<dbReference type="GO" id="GO:0005737">
    <property type="term" value="C:cytoplasm"/>
    <property type="evidence" value="ECO:0007669"/>
    <property type="project" value="TreeGrafter"/>
</dbReference>
<feature type="domain" description="Aminopeptidase N-like N-terminal" evidence="13">
    <location>
        <begin position="48"/>
        <end position="242"/>
    </location>
</feature>